<reference evidence="6" key="2">
    <citation type="journal article" date="2017" name="Nat. Plants">
        <title>The Aegilops tauschii genome reveals multiple impacts of transposons.</title>
        <authorList>
            <person name="Zhao G."/>
            <person name="Zou C."/>
            <person name="Li K."/>
            <person name="Wang K."/>
            <person name="Li T."/>
            <person name="Gao L."/>
            <person name="Zhang X."/>
            <person name="Wang H."/>
            <person name="Yang Z."/>
            <person name="Liu X."/>
            <person name="Jiang W."/>
            <person name="Mao L."/>
            <person name="Kong X."/>
            <person name="Jiao Y."/>
            <person name="Jia J."/>
        </authorList>
    </citation>
    <scope>NUCLEOTIDE SEQUENCE [LARGE SCALE GENOMIC DNA]</scope>
    <source>
        <strain evidence="6">cv. AL8/78</strain>
    </source>
</reference>
<keyword evidence="3" id="KW-0472">Membrane</keyword>
<accession>A0A452XE69</accession>
<name>A0A452XE69_AEGTS</name>
<reference evidence="5" key="5">
    <citation type="journal article" date="2021" name="G3 (Bethesda)">
        <title>Aegilops tauschii genome assembly Aet v5.0 features greater sequence contiguity and improved annotation.</title>
        <authorList>
            <person name="Wang L."/>
            <person name="Zhu T."/>
            <person name="Rodriguez J.C."/>
            <person name="Deal K.R."/>
            <person name="Dubcovsky J."/>
            <person name="McGuire P.E."/>
            <person name="Lux T."/>
            <person name="Spannagl M."/>
            <person name="Mayer K.F.X."/>
            <person name="Baldrich P."/>
            <person name="Meyers B.C."/>
            <person name="Huo N."/>
            <person name="Gu Y.Q."/>
            <person name="Zhou H."/>
            <person name="Devos K.M."/>
            <person name="Bennetzen J.L."/>
            <person name="Unver T."/>
            <person name="Budak H."/>
            <person name="Gulick P.J."/>
            <person name="Galiba G."/>
            <person name="Kalapos B."/>
            <person name="Nelson D.R."/>
            <person name="Li P."/>
            <person name="You F.M."/>
            <person name="Luo M.C."/>
            <person name="Dvorak J."/>
        </authorList>
    </citation>
    <scope>NUCLEOTIDE SEQUENCE [LARGE SCALE GENOMIC DNA]</scope>
    <source>
        <strain evidence="5">cv. AL8/78</strain>
    </source>
</reference>
<dbReference type="EnsemblPlants" id="AET2Gv21162900.1">
    <property type="protein sequence ID" value="AET2Gv21162900.1"/>
    <property type="gene ID" value="AET2Gv21162900"/>
</dbReference>
<dbReference type="Gramene" id="AET0Gv20083800.2">
    <property type="protein sequence ID" value="AET0Gv20083800.2"/>
    <property type="gene ID" value="AET0Gv20083800"/>
</dbReference>
<dbReference type="EnsemblPlants" id="AET0Gv20083800.1">
    <property type="protein sequence ID" value="AET0Gv20083800.1"/>
    <property type="gene ID" value="AET0Gv20083800"/>
</dbReference>
<proteinExistence type="predicted"/>
<evidence type="ECO:0000313" key="5">
    <source>
        <dbReference type="EnsemblPlants" id="AET2Gv21162900.1"/>
    </source>
</evidence>
<reference evidence="5" key="3">
    <citation type="journal article" date="2017" name="Nature">
        <title>Genome sequence of the progenitor of the wheat D genome Aegilops tauschii.</title>
        <authorList>
            <person name="Luo M.C."/>
            <person name="Gu Y.Q."/>
            <person name="Puiu D."/>
            <person name="Wang H."/>
            <person name="Twardziok S.O."/>
            <person name="Deal K.R."/>
            <person name="Huo N."/>
            <person name="Zhu T."/>
            <person name="Wang L."/>
            <person name="Wang Y."/>
            <person name="McGuire P.E."/>
            <person name="Liu S."/>
            <person name="Long H."/>
            <person name="Ramasamy R.K."/>
            <person name="Rodriguez J.C."/>
            <person name="Van S.L."/>
            <person name="Yuan L."/>
            <person name="Wang Z."/>
            <person name="Xia Z."/>
            <person name="Xiao L."/>
            <person name="Anderson O.D."/>
            <person name="Ouyang S."/>
            <person name="Liang Y."/>
            <person name="Zimin A.V."/>
            <person name="Pertea G."/>
            <person name="Qi P."/>
            <person name="Bennetzen J.L."/>
            <person name="Dai X."/>
            <person name="Dawson M.W."/>
            <person name="Muller H.G."/>
            <person name="Kugler K."/>
            <person name="Rivarola-Duarte L."/>
            <person name="Spannagl M."/>
            <person name="Mayer K.F.X."/>
            <person name="Lu F.H."/>
            <person name="Bevan M.W."/>
            <person name="Leroy P."/>
            <person name="Li P."/>
            <person name="You F.M."/>
            <person name="Sun Q."/>
            <person name="Liu Z."/>
            <person name="Lyons E."/>
            <person name="Wicker T."/>
            <person name="Salzberg S.L."/>
            <person name="Devos K.M."/>
            <person name="Dvorak J."/>
        </authorList>
    </citation>
    <scope>NUCLEOTIDE SEQUENCE [LARGE SCALE GENOMIC DNA]</scope>
    <source>
        <strain evidence="5">cv. AL8/78</strain>
    </source>
</reference>
<keyword evidence="6" id="KW-1185">Reference proteome</keyword>
<evidence type="ECO:0000256" key="3">
    <source>
        <dbReference type="ARBA" id="ARBA00023136"/>
    </source>
</evidence>
<dbReference type="STRING" id="200361.A0A452XE69"/>
<dbReference type="EnsemblPlants" id="AET0Gv20083800.2">
    <property type="protein sequence ID" value="AET0Gv20083800.2"/>
    <property type="gene ID" value="AET0Gv20083800"/>
</dbReference>
<dbReference type="Gramene" id="AET2Gv21162900.2">
    <property type="protein sequence ID" value="AET2Gv21162900.2"/>
    <property type="gene ID" value="AET2Gv21162900"/>
</dbReference>
<evidence type="ECO:0000256" key="1">
    <source>
        <dbReference type="ARBA" id="ARBA00004370"/>
    </source>
</evidence>
<organism evidence="4 6">
    <name type="scientific">Aegilops tauschii subsp. strangulata</name>
    <name type="common">Goatgrass</name>
    <dbReference type="NCBI Taxonomy" id="200361"/>
    <lineage>
        <taxon>Eukaryota</taxon>
        <taxon>Viridiplantae</taxon>
        <taxon>Streptophyta</taxon>
        <taxon>Embryophyta</taxon>
        <taxon>Tracheophyta</taxon>
        <taxon>Spermatophyta</taxon>
        <taxon>Magnoliopsida</taxon>
        <taxon>Liliopsida</taxon>
        <taxon>Poales</taxon>
        <taxon>Poaceae</taxon>
        <taxon>BOP clade</taxon>
        <taxon>Pooideae</taxon>
        <taxon>Triticodae</taxon>
        <taxon>Triticeae</taxon>
        <taxon>Triticinae</taxon>
        <taxon>Aegilops</taxon>
    </lineage>
</organism>
<comment type="subcellular location">
    <subcellularLocation>
        <location evidence="1">Membrane</location>
    </subcellularLocation>
</comment>
<keyword evidence="2" id="KW-0812">Transmembrane</keyword>
<dbReference type="AlphaFoldDB" id="A0A452XE69"/>
<reference evidence="6" key="1">
    <citation type="journal article" date="2014" name="Science">
        <title>Ancient hybridizations among the ancestral genomes of bread wheat.</title>
        <authorList>
            <consortium name="International Wheat Genome Sequencing Consortium,"/>
            <person name="Marcussen T."/>
            <person name="Sandve S.R."/>
            <person name="Heier L."/>
            <person name="Spannagl M."/>
            <person name="Pfeifer M."/>
            <person name="Jakobsen K.S."/>
            <person name="Wulff B.B."/>
            <person name="Steuernagel B."/>
            <person name="Mayer K.F."/>
            <person name="Olsen O.A."/>
        </authorList>
    </citation>
    <scope>NUCLEOTIDE SEQUENCE [LARGE SCALE GENOMIC DNA]</scope>
    <source>
        <strain evidence="6">cv. AL8/78</strain>
    </source>
</reference>
<evidence type="ECO:0000313" key="4">
    <source>
        <dbReference type="EnsemblPlants" id="AET0Gv20083800.2"/>
    </source>
</evidence>
<dbReference type="SUPFAM" id="SSF103506">
    <property type="entry name" value="Mitochondrial carrier"/>
    <property type="match status" value="1"/>
</dbReference>
<dbReference type="EnsemblPlants" id="AET2Gv21162900.2">
    <property type="protein sequence ID" value="AET2Gv21162900.2"/>
    <property type="gene ID" value="AET2Gv21162900"/>
</dbReference>
<dbReference type="Gramene" id="AET2Gv21162900.1">
    <property type="protein sequence ID" value="AET2Gv21162900.1"/>
    <property type="gene ID" value="AET2Gv21162900"/>
</dbReference>
<dbReference type="InterPro" id="IPR023395">
    <property type="entry name" value="MCP_dom_sf"/>
</dbReference>
<evidence type="ECO:0000256" key="2">
    <source>
        <dbReference type="ARBA" id="ARBA00022692"/>
    </source>
</evidence>
<dbReference type="GO" id="GO:0016020">
    <property type="term" value="C:membrane"/>
    <property type="evidence" value="ECO:0007669"/>
    <property type="project" value="UniProtKB-SubCell"/>
</dbReference>
<protein>
    <submittedName>
        <fullName evidence="4">Uncharacterized protein</fullName>
    </submittedName>
</protein>
<evidence type="ECO:0000313" key="6">
    <source>
        <dbReference type="Proteomes" id="UP000015105"/>
    </source>
</evidence>
<reference evidence="4" key="4">
    <citation type="submission" date="2019-03" db="UniProtKB">
        <authorList>
            <consortium name="EnsemblPlants"/>
        </authorList>
    </citation>
    <scope>IDENTIFICATION</scope>
</reference>
<dbReference type="Proteomes" id="UP000015105">
    <property type="component" value="Chromosome 2D"/>
</dbReference>
<sequence>CTLISKKRVSSWLRIIEFEMFEVSILDLTHFYQLFQIDPANYKSISSGFGVRLKEQGARGFFRGWVPCLVSVLRGLASLGSTSSLRRPTQIWLGLTMP</sequence>
<dbReference type="Gramene" id="AET0Gv20083800.1">
    <property type="protein sequence ID" value="AET0Gv20083800.1"/>
    <property type="gene ID" value="AET0Gv20083800"/>
</dbReference>